<reference evidence="2 3" key="1">
    <citation type="submission" date="2017-12" db="EMBL/GenBank/DDBJ databases">
        <title>The whole genome sequence of the Acidipropionibacterium virtanenii sp. nov. type strain JS278.</title>
        <authorList>
            <person name="Laine P."/>
            <person name="Deptula P."/>
            <person name="Varmanen P."/>
            <person name="Auvinen P."/>
        </authorList>
    </citation>
    <scope>NUCLEOTIDE SEQUENCE [LARGE SCALE GENOMIC DNA]</scope>
    <source>
        <strain evidence="2 3">JS278</strain>
    </source>
</reference>
<dbReference type="KEGG" id="acij:JS278_02131"/>
<name>A0A344UVI5_9ACTN</name>
<dbReference type="Proteomes" id="UP000251995">
    <property type="component" value="Chromosome"/>
</dbReference>
<feature type="compositionally biased region" description="Basic and acidic residues" evidence="1">
    <location>
        <begin position="27"/>
        <end position="69"/>
    </location>
</feature>
<sequence length="213" mass="23726">MLEGRYSNTVSIDSAKRFGYRDDPRFALKFDKEEKKDPNAPLPDPREREVWEGTKDGGDKSTLKDKDGKPVPSGGCYGEGNAEVQGHDQDDWSNLIHMTSNGLDNATRRLENDARLLAADKKWASCMKTKGYSFAHKLDAADLVADKPQKQQIKVAVDDATCAQQSNYYGVMYALDVAYQNQYIAQHQAELTASYNEVRKSLVTARAIVAKGE</sequence>
<protein>
    <submittedName>
        <fullName evidence="2">Uncharacterized protein</fullName>
    </submittedName>
</protein>
<accession>A0A344UVI5</accession>
<gene>
    <name evidence="2" type="ORF">JS278_02131</name>
</gene>
<keyword evidence="3" id="KW-1185">Reference proteome</keyword>
<evidence type="ECO:0000313" key="2">
    <source>
        <dbReference type="EMBL" id="AXE39283.1"/>
    </source>
</evidence>
<evidence type="ECO:0000256" key="1">
    <source>
        <dbReference type="SAM" id="MobiDB-lite"/>
    </source>
</evidence>
<feature type="region of interest" description="Disordered" evidence="1">
    <location>
        <begin position="27"/>
        <end position="74"/>
    </location>
</feature>
<organism evidence="2 3">
    <name type="scientific">Acidipropionibacterium virtanenii</name>
    <dbReference type="NCBI Taxonomy" id="2057246"/>
    <lineage>
        <taxon>Bacteria</taxon>
        <taxon>Bacillati</taxon>
        <taxon>Actinomycetota</taxon>
        <taxon>Actinomycetes</taxon>
        <taxon>Propionibacteriales</taxon>
        <taxon>Propionibacteriaceae</taxon>
        <taxon>Acidipropionibacterium</taxon>
    </lineage>
</organism>
<dbReference type="EMBL" id="CP025198">
    <property type="protein sequence ID" value="AXE39283.1"/>
    <property type="molecule type" value="Genomic_DNA"/>
</dbReference>
<dbReference type="AlphaFoldDB" id="A0A344UVI5"/>
<proteinExistence type="predicted"/>
<evidence type="ECO:0000313" key="3">
    <source>
        <dbReference type="Proteomes" id="UP000251995"/>
    </source>
</evidence>